<dbReference type="InterPro" id="IPR018727">
    <property type="entry name" value="DUF2267"/>
</dbReference>
<sequence length="273" mass="29844">MDYSGFITTVEQLGGIPHDRAQALACFTLNTLAQRISKGEAADLASKLPSELGPCLHREGPTATFGLDEFLNRIAARLGGADRPTAERVARAVLAATWTAVGPKEYKDLSSELPKDFQPLLEVAMLQAPPRPGPEGDPRFGRPMSLDEFLDRVAVRAGLDREGARKATEAVLEALAMRVTAGQVNDLRPFLPRELHAALDRGISRSRGVALPLSLEEFINQVTQREGISKTKEATRHAQAVISVLREAVGEKEFQDTTAQLPEEYRRTLVAQR</sequence>
<evidence type="ECO:0000313" key="1">
    <source>
        <dbReference type="EMBL" id="GII25451.1"/>
    </source>
</evidence>
<dbReference type="InterPro" id="IPR038282">
    <property type="entry name" value="DUF2267_sf"/>
</dbReference>
<reference evidence="1" key="1">
    <citation type="submission" date="2021-01" db="EMBL/GenBank/DDBJ databases">
        <title>Whole genome shotgun sequence of Planosporangium mesophilum NBRC 109066.</title>
        <authorList>
            <person name="Komaki H."/>
            <person name="Tamura T."/>
        </authorList>
    </citation>
    <scope>NUCLEOTIDE SEQUENCE</scope>
    <source>
        <strain evidence="1">NBRC 109066</strain>
    </source>
</reference>
<name>A0A8J3TH73_9ACTN</name>
<comment type="caution">
    <text evidence="1">The sequence shown here is derived from an EMBL/GenBank/DDBJ whole genome shotgun (WGS) entry which is preliminary data.</text>
</comment>
<organism evidence="1 2">
    <name type="scientific">Planosporangium mesophilum</name>
    <dbReference type="NCBI Taxonomy" id="689768"/>
    <lineage>
        <taxon>Bacteria</taxon>
        <taxon>Bacillati</taxon>
        <taxon>Actinomycetota</taxon>
        <taxon>Actinomycetes</taxon>
        <taxon>Micromonosporales</taxon>
        <taxon>Micromonosporaceae</taxon>
        <taxon>Planosporangium</taxon>
    </lineage>
</organism>
<evidence type="ECO:0000313" key="2">
    <source>
        <dbReference type="Proteomes" id="UP000599074"/>
    </source>
</evidence>
<dbReference type="AlphaFoldDB" id="A0A8J3TH73"/>
<gene>
    <name evidence="1" type="ORF">Pme01_50480</name>
</gene>
<dbReference type="Proteomes" id="UP000599074">
    <property type="component" value="Unassembled WGS sequence"/>
</dbReference>
<dbReference type="EMBL" id="BOON01000052">
    <property type="protein sequence ID" value="GII25451.1"/>
    <property type="molecule type" value="Genomic_DNA"/>
</dbReference>
<dbReference type="Gene3D" id="1.10.490.110">
    <property type="entry name" value="Uncharacterized conserved protein DUF2267"/>
    <property type="match status" value="2"/>
</dbReference>
<evidence type="ECO:0008006" key="3">
    <source>
        <dbReference type="Google" id="ProtNLM"/>
    </source>
</evidence>
<dbReference type="Pfam" id="PF10025">
    <property type="entry name" value="DUF2267"/>
    <property type="match status" value="2"/>
</dbReference>
<dbReference type="RefSeq" id="WP_168113941.1">
    <property type="nucleotide sequence ID" value="NZ_BOON01000052.1"/>
</dbReference>
<accession>A0A8J3TH73</accession>
<keyword evidence="2" id="KW-1185">Reference proteome</keyword>
<proteinExistence type="predicted"/>
<protein>
    <recommendedName>
        <fullName evidence="3">DUF2267 domain-containing protein</fullName>
    </recommendedName>
</protein>